<gene>
    <name evidence="1" type="ORF">AFUS01_LOCUS40570</name>
</gene>
<dbReference type="Proteomes" id="UP000708208">
    <property type="component" value="Unassembled WGS sequence"/>
</dbReference>
<dbReference type="AlphaFoldDB" id="A0A8J2Q2D9"/>
<sequence length="104" mass="11045">MIDVCALNCPSNDQGRGQAEKVTNKEQATLGKTGLLGGLLLAAVWVDSADVSEGTEGSSRKSLELHKADRTMAMQWSVARAEKKGMCFTLMTGEGVPGMTRADQ</sequence>
<evidence type="ECO:0000313" key="1">
    <source>
        <dbReference type="EMBL" id="CAG7830791.1"/>
    </source>
</evidence>
<proteinExistence type="predicted"/>
<keyword evidence="2" id="KW-1185">Reference proteome</keyword>
<dbReference type="EMBL" id="CAJVCH010557562">
    <property type="protein sequence ID" value="CAG7830791.1"/>
    <property type="molecule type" value="Genomic_DNA"/>
</dbReference>
<reference evidence="1" key="1">
    <citation type="submission" date="2021-06" db="EMBL/GenBank/DDBJ databases">
        <authorList>
            <person name="Hodson N. C."/>
            <person name="Mongue J. A."/>
            <person name="Jaron S. K."/>
        </authorList>
    </citation>
    <scope>NUCLEOTIDE SEQUENCE</scope>
</reference>
<organism evidence="1 2">
    <name type="scientific">Allacma fusca</name>
    <dbReference type="NCBI Taxonomy" id="39272"/>
    <lineage>
        <taxon>Eukaryota</taxon>
        <taxon>Metazoa</taxon>
        <taxon>Ecdysozoa</taxon>
        <taxon>Arthropoda</taxon>
        <taxon>Hexapoda</taxon>
        <taxon>Collembola</taxon>
        <taxon>Symphypleona</taxon>
        <taxon>Sminthuridae</taxon>
        <taxon>Allacma</taxon>
    </lineage>
</organism>
<evidence type="ECO:0000313" key="2">
    <source>
        <dbReference type="Proteomes" id="UP000708208"/>
    </source>
</evidence>
<accession>A0A8J2Q2D9</accession>
<protein>
    <submittedName>
        <fullName evidence="1">Uncharacterized protein</fullName>
    </submittedName>
</protein>
<comment type="caution">
    <text evidence="1">The sequence shown here is derived from an EMBL/GenBank/DDBJ whole genome shotgun (WGS) entry which is preliminary data.</text>
</comment>
<name>A0A8J2Q2D9_9HEXA</name>